<evidence type="ECO:0000313" key="3">
    <source>
        <dbReference type="EMBL" id="CUS55777.1"/>
    </source>
</evidence>
<feature type="transmembrane region" description="Helical" evidence="1">
    <location>
        <begin position="99"/>
        <end position="118"/>
    </location>
</feature>
<feature type="transmembrane region" description="Helical" evidence="1">
    <location>
        <begin position="37"/>
        <end position="58"/>
    </location>
</feature>
<dbReference type="AlphaFoldDB" id="A0A160TYP3"/>
<gene>
    <name evidence="3" type="ORF">MGWOODY_Hyp340</name>
</gene>
<dbReference type="EMBL" id="CZQD01000009">
    <property type="protein sequence ID" value="CUS55777.1"/>
    <property type="molecule type" value="Genomic_DNA"/>
</dbReference>
<dbReference type="Gene3D" id="3.30.1150.10">
    <property type="match status" value="1"/>
</dbReference>
<reference evidence="3" key="1">
    <citation type="submission" date="2015-10" db="EMBL/GenBank/DDBJ databases">
        <authorList>
            <person name="Gilbert D.G."/>
        </authorList>
    </citation>
    <scope>NUCLEOTIDE SEQUENCE</scope>
</reference>
<dbReference type="GO" id="GO:0055085">
    <property type="term" value="P:transmembrane transport"/>
    <property type="evidence" value="ECO:0007669"/>
    <property type="project" value="InterPro"/>
</dbReference>
<dbReference type="InterPro" id="IPR016047">
    <property type="entry name" value="M23ase_b-sheet_dom"/>
</dbReference>
<keyword evidence="1" id="KW-0812">Transmembrane</keyword>
<dbReference type="PROSITE" id="PS52015">
    <property type="entry name" value="TONB_CTD"/>
    <property type="match status" value="1"/>
</dbReference>
<feature type="domain" description="TonB C-terminal" evidence="2">
    <location>
        <begin position="547"/>
        <end position="636"/>
    </location>
</feature>
<dbReference type="PANTHER" id="PTHR34978:SF3">
    <property type="entry name" value="SLR0241 PROTEIN"/>
    <property type="match status" value="1"/>
</dbReference>
<evidence type="ECO:0000256" key="1">
    <source>
        <dbReference type="SAM" id="Phobius"/>
    </source>
</evidence>
<organism evidence="3">
    <name type="scientific">hydrothermal vent metagenome</name>
    <dbReference type="NCBI Taxonomy" id="652676"/>
    <lineage>
        <taxon>unclassified sequences</taxon>
        <taxon>metagenomes</taxon>
        <taxon>ecological metagenomes</taxon>
    </lineage>
</organism>
<keyword evidence="1" id="KW-1133">Transmembrane helix</keyword>
<dbReference type="CDD" id="cd12797">
    <property type="entry name" value="M23_peptidase"/>
    <property type="match status" value="1"/>
</dbReference>
<dbReference type="SUPFAM" id="SSF51261">
    <property type="entry name" value="Duplicated hybrid motif"/>
    <property type="match status" value="1"/>
</dbReference>
<dbReference type="Gene3D" id="2.70.70.10">
    <property type="entry name" value="Glucose Permease (Domain IIA)"/>
    <property type="match status" value="1"/>
</dbReference>
<keyword evidence="1" id="KW-0472">Membrane</keyword>
<proteinExistence type="predicted"/>
<feature type="transmembrane region" description="Helical" evidence="1">
    <location>
        <begin position="6"/>
        <end position="25"/>
    </location>
</feature>
<feature type="transmembrane region" description="Helical" evidence="1">
    <location>
        <begin position="293"/>
        <end position="314"/>
    </location>
</feature>
<dbReference type="InterPro" id="IPR037682">
    <property type="entry name" value="TonB_C"/>
</dbReference>
<dbReference type="Pfam" id="PF01551">
    <property type="entry name" value="Peptidase_M23"/>
    <property type="match status" value="1"/>
</dbReference>
<dbReference type="InterPro" id="IPR011055">
    <property type="entry name" value="Dup_hybrid_motif"/>
</dbReference>
<accession>A0A160TYP3</accession>
<dbReference type="InterPro" id="IPR052173">
    <property type="entry name" value="Beta-lactam_resp_regulator"/>
</dbReference>
<dbReference type="Pfam" id="PF03544">
    <property type="entry name" value="TonB_C"/>
    <property type="match status" value="1"/>
</dbReference>
<dbReference type="Pfam" id="PF05569">
    <property type="entry name" value="Peptidase_M56"/>
    <property type="match status" value="1"/>
</dbReference>
<dbReference type="PANTHER" id="PTHR34978">
    <property type="entry name" value="POSSIBLE SENSOR-TRANSDUCER PROTEIN BLAR"/>
    <property type="match status" value="1"/>
</dbReference>
<evidence type="ECO:0000259" key="2">
    <source>
        <dbReference type="PROSITE" id="PS52015"/>
    </source>
</evidence>
<sequence length="636" mass="68173">MSLFGLIALAFGWSAALWLLATALCTLKPSPRMAQAIWRGAAALMFAPFLASAFMPGLTQVAAQALPDLPVMDALTVQSDAVFVEESTTEFRIPPVATLVLWALVAGWFVRAVCWAVGQARLQRLKQTSRPVIRPVRHWADAIGLRRVPDVRVIPRGAPFLAGIVRPVVFIPAALISKQHTPQIIVHELVHLKRGDLLTRPFDRMVADIFWFSPFAWAMRERLDYWREAIVDEETAELTGDRIAYARALTQVARLARPALILPVAAFTLKKEGTLKMRLTQLLSETHHRPKRLGLAVAAALALATPLALAQGSLIRGAAALPTDAVTYSHAVLDKAKLTSAFGVRKHPVSGELKQHQGVDLAEEEGKPIYAPTSAIVTRAEMTRGYGNLVEIAAGETVLRFGQLKDIKVSLGESVSAGTVIGSLGQSGQATGPHLHLEVWRAGQAVDPMAEPGLILADSLFITANSGAKVPQPPAAPVPDAAPKPASIPAAPLAPIKRDVAFEEIRGEVGGCEVIANWADTREKSAVWLARLDASKAENKLAGLSLNANWTPEAVNHPRPSYPADAAKKRLSGGCMVLFDLGADGVPQNMLAECTDPVFESSAAALKGATFKPLTNKAGKPVDVKGITYPMEFCIA</sequence>
<protein>
    <submittedName>
        <fullName evidence="3">Probable peptidase</fullName>
    </submittedName>
</protein>
<name>A0A160TYP3_9ZZZZ</name>
<dbReference type="SUPFAM" id="SSF74653">
    <property type="entry name" value="TolA/TonB C-terminal domain"/>
    <property type="match status" value="1"/>
</dbReference>
<dbReference type="CDD" id="cd07341">
    <property type="entry name" value="M56_BlaR1_MecR1_like"/>
    <property type="match status" value="1"/>
</dbReference>
<dbReference type="InterPro" id="IPR008756">
    <property type="entry name" value="Peptidase_M56"/>
</dbReference>